<feature type="transmembrane region" description="Helical" evidence="6">
    <location>
        <begin position="179"/>
        <end position="196"/>
    </location>
</feature>
<evidence type="ECO:0000256" key="5">
    <source>
        <dbReference type="ARBA" id="ARBA00023136"/>
    </source>
</evidence>
<organism evidence="7 8">
    <name type="scientific">Polysphondylium violaceum</name>
    <dbReference type="NCBI Taxonomy" id="133409"/>
    <lineage>
        <taxon>Eukaryota</taxon>
        <taxon>Amoebozoa</taxon>
        <taxon>Evosea</taxon>
        <taxon>Eumycetozoa</taxon>
        <taxon>Dictyostelia</taxon>
        <taxon>Dictyosteliales</taxon>
        <taxon>Dictyosteliaceae</taxon>
        <taxon>Polysphondylium</taxon>
    </lineage>
</organism>
<dbReference type="PANTHER" id="PTHR13929">
    <property type="entry name" value="1,4-DIHYDROXY-2-NAPHTHOATE OCTAPRENYLTRANSFERASE"/>
    <property type="match status" value="1"/>
</dbReference>
<dbReference type="AlphaFoldDB" id="A0A8J4PVC3"/>
<feature type="transmembrane region" description="Helical" evidence="6">
    <location>
        <begin position="114"/>
        <end position="135"/>
    </location>
</feature>
<evidence type="ECO:0000313" key="7">
    <source>
        <dbReference type="EMBL" id="KAF2070316.1"/>
    </source>
</evidence>
<dbReference type="GO" id="GO:0009234">
    <property type="term" value="P:menaquinone biosynthetic process"/>
    <property type="evidence" value="ECO:0007669"/>
    <property type="project" value="TreeGrafter"/>
</dbReference>
<evidence type="ECO:0008006" key="9">
    <source>
        <dbReference type="Google" id="ProtNLM"/>
    </source>
</evidence>
<evidence type="ECO:0000256" key="3">
    <source>
        <dbReference type="ARBA" id="ARBA00022692"/>
    </source>
</evidence>
<proteinExistence type="predicted"/>
<dbReference type="Proteomes" id="UP000695562">
    <property type="component" value="Unassembled WGS sequence"/>
</dbReference>
<keyword evidence="5 6" id="KW-0472">Membrane</keyword>
<feature type="transmembrane region" description="Helical" evidence="6">
    <location>
        <begin position="243"/>
        <end position="259"/>
    </location>
</feature>
<keyword evidence="3 6" id="KW-0812">Transmembrane</keyword>
<gene>
    <name evidence="7" type="ORF">CYY_008369</name>
</gene>
<keyword evidence="2" id="KW-0808">Transferase</keyword>
<feature type="transmembrane region" description="Helical" evidence="6">
    <location>
        <begin position="12"/>
        <end position="33"/>
    </location>
</feature>
<feature type="transmembrane region" description="Helical" evidence="6">
    <location>
        <begin position="217"/>
        <end position="237"/>
    </location>
</feature>
<dbReference type="InterPro" id="IPR026046">
    <property type="entry name" value="UBIAD1"/>
</dbReference>
<comment type="subcellular location">
    <subcellularLocation>
        <location evidence="1">Membrane</location>
        <topology evidence="1">Multi-pass membrane protein</topology>
    </subcellularLocation>
</comment>
<protein>
    <recommendedName>
        <fullName evidence="9">UbiA prenyltransferase family protein</fullName>
    </recommendedName>
</protein>
<comment type="caution">
    <text evidence="7">The sequence shown here is derived from an EMBL/GenBank/DDBJ whole genome shotgun (WGS) entry which is preliminary data.</text>
</comment>
<evidence type="ECO:0000256" key="4">
    <source>
        <dbReference type="ARBA" id="ARBA00022989"/>
    </source>
</evidence>
<sequence length="292" mass="33224">MISLKIAGIIHGFRLKAILMSFTTITIGVVFSYQETGIISPKLWAHYLILMMIYTYATILNSYYDWLLGVDDEKTTTNRMMFDYGITKTDVQNYMIFGIVVECLLFHYCFSHLAWLDYCVALFIIVQISLISVFYNAPPLRMKNILFGAEIAVFGSYGLLTFAAYFFNTGIMTFNSFVYGIPCFILGTLTITGNLLHDIEDDRKGGSYSSAMHFGPIGSYYIFISWIYIAYISLIIISIIKSNMLINLPFLIVPYFSFISKRVKNQNYQNIKLLGLSAVSLFNILYLVGGCL</sequence>
<evidence type="ECO:0000256" key="6">
    <source>
        <dbReference type="SAM" id="Phobius"/>
    </source>
</evidence>
<dbReference type="CDD" id="cd13962">
    <property type="entry name" value="PT_UbiA_UBIAD1"/>
    <property type="match status" value="1"/>
</dbReference>
<name>A0A8J4PVC3_9MYCE</name>
<evidence type="ECO:0000256" key="1">
    <source>
        <dbReference type="ARBA" id="ARBA00004141"/>
    </source>
</evidence>
<dbReference type="GO" id="GO:0042371">
    <property type="term" value="P:vitamin K biosynthetic process"/>
    <property type="evidence" value="ECO:0007669"/>
    <property type="project" value="TreeGrafter"/>
</dbReference>
<dbReference type="GO" id="GO:0016020">
    <property type="term" value="C:membrane"/>
    <property type="evidence" value="ECO:0007669"/>
    <property type="project" value="UniProtKB-SubCell"/>
</dbReference>
<dbReference type="OrthoDB" id="203513at2759"/>
<reference evidence="7" key="1">
    <citation type="submission" date="2020-01" db="EMBL/GenBank/DDBJ databases">
        <title>Development of genomics and gene disruption for Polysphondylium violaceum indicates a role for the polyketide synthase stlB in stalk morphogenesis.</title>
        <authorList>
            <person name="Narita B."/>
            <person name="Kawabe Y."/>
            <person name="Kin K."/>
            <person name="Saito T."/>
            <person name="Gibbs R."/>
            <person name="Kuspa A."/>
            <person name="Muzny D."/>
            <person name="Queller D."/>
            <person name="Richards S."/>
            <person name="Strassman J."/>
            <person name="Sucgang R."/>
            <person name="Worley K."/>
            <person name="Schaap P."/>
        </authorList>
    </citation>
    <scope>NUCLEOTIDE SEQUENCE</scope>
    <source>
        <strain evidence="7">QSvi11</strain>
    </source>
</reference>
<feature type="transmembrane region" description="Helical" evidence="6">
    <location>
        <begin position="91"/>
        <end position="108"/>
    </location>
</feature>
<dbReference type="InterPro" id="IPR000537">
    <property type="entry name" value="UbiA_prenyltransferase"/>
</dbReference>
<evidence type="ECO:0000313" key="8">
    <source>
        <dbReference type="Proteomes" id="UP000695562"/>
    </source>
</evidence>
<keyword evidence="8" id="KW-1185">Reference proteome</keyword>
<dbReference type="Pfam" id="PF01040">
    <property type="entry name" value="UbiA"/>
    <property type="match status" value="1"/>
</dbReference>
<feature type="transmembrane region" description="Helical" evidence="6">
    <location>
        <begin position="147"/>
        <end position="167"/>
    </location>
</feature>
<evidence type="ECO:0000256" key="2">
    <source>
        <dbReference type="ARBA" id="ARBA00022679"/>
    </source>
</evidence>
<feature type="transmembrane region" description="Helical" evidence="6">
    <location>
        <begin position="45"/>
        <end position="70"/>
    </location>
</feature>
<feature type="transmembrane region" description="Helical" evidence="6">
    <location>
        <begin position="271"/>
        <end position="289"/>
    </location>
</feature>
<dbReference type="GO" id="GO:0004659">
    <property type="term" value="F:prenyltransferase activity"/>
    <property type="evidence" value="ECO:0007669"/>
    <property type="project" value="InterPro"/>
</dbReference>
<accession>A0A8J4PVC3</accession>
<dbReference type="EMBL" id="AJWJ01000509">
    <property type="protein sequence ID" value="KAF2070316.1"/>
    <property type="molecule type" value="Genomic_DNA"/>
</dbReference>
<dbReference type="PANTHER" id="PTHR13929:SF0">
    <property type="entry name" value="UBIA PRENYLTRANSFERASE DOMAIN-CONTAINING PROTEIN 1"/>
    <property type="match status" value="1"/>
</dbReference>
<keyword evidence="4 6" id="KW-1133">Transmembrane helix</keyword>